<dbReference type="GO" id="GO:0005829">
    <property type="term" value="C:cytosol"/>
    <property type="evidence" value="ECO:0007669"/>
    <property type="project" value="TreeGrafter"/>
</dbReference>
<protein>
    <submittedName>
        <fullName evidence="4">Hydantoinase/oxoprolinase family protein</fullName>
    </submittedName>
</protein>
<evidence type="ECO:0000259" key="1">
    <source>
        <dbReference type="Pfam" id="PF01968"/>
    </source>
</evidence>
<dbReference type="GO" id="GO:0006749">
    <property type="term" value="P:glutathione metabolic process"/>
    <property type="evidence" value="ECO:0007669"/>
    <property type="project" value="TreeGrafter"/>
</dbReference>
<dbReference type="PANTHER" id="PTHR11365:SF23">
    <property type="entry name" value="HYPOTHETICAL 5-OXOPROLINASE (EUROFUNG)-RELATED"/>
    <property type="match status" value="1"/>
</dbReference>
<dbReference type="Pfam" id="PF19278">
    <property type="entry name" value="Hydant_A_C"/>
    <property type="match status" value="1"/>
</dbReference>
<name>A0AAW9FIQ0_9HYPH</name>
<dbReference type="Pfam" id="PF05378">
    <property type="entry name" value="Hydant_A_N"/>
    <property type="match status" value="1"/>
</dbReference>
<organism evidence="4">
    <name type="scientific">Agrobacterium rosae</name>
    <dbReference type="NCBI Taxonomy" id="1972867"/>
    <lineage>
        <taxon>Bacteria</taxon>
        <taxon>Pseudomonadati</taxon>
        <taxon>Pseudomonadota</taxon>
        <taxon>Alphaproteobacteria</taxon>
        <taxon>Hyphomicrobiales</taxon>
        <taxon>Rhizobiaceae</taxon>
        <taxon>Rhizobium/Agrobacterium group</taxon>
        <taxon>Agrobacterium</taxon>
    </lineage>
</organism>
<gene>
    <name evidence="4" type="ORF">RMR22_22325</name>
</gene>
<dbReference type="GO" id="GO:0017168">
    <property type="term" value="F:5-oxoprolinase (ATP-hydrolyzing) activity"/>
    <property type="evidence" value="ECO:0007669"/>
    <property type="project" value="TreeGrafter"/>
</dbReference>
<evidence type="ECO:0000259" key="2">
    <source>
        <dbReference type="Pfam" id="PF05378"/>
    </source>
</evidence>
<feature type="domain" description="Hydantoinase/oxoprolinase N-terminal" evidence="2">
    <location>
        <begin position="4"/>
        <end position="181"/>
    </location>
</feature>
<sequence length="687" mass="73690">MAKLAFDTGGTFTDFALLDDNGELHLHKVLSTPKNPAEAVVQGVSELLENFSGAIAIENLQVLGATTVVTNAVLERKGVETGFVTTDGFQDMLRIRNEGRYDLYDLNIKYPDPLVARANSYGAQERIAADGTVVTELKEETVREIAIKLKDKGIRSVAVCLLHAYKYPQHEQRVAALLREEYPDIFVSLSSEVCPEMREFDRASTTVVNAYTRPQMAGHVANLQREFAAKGIDRQVLWMTSSGGLVPSSRAAELPVRLIESGPAAGAVAAAEFGRIAGEDSVLSFDMGGTTAKLCLIPHGEPTVGTDLEVAHYQRFRKGSGFPLKIQSIQMIEIGAGGGSIAAKNPLGLLDVGPHSAGAMPGPAAYQRGGIQPTVTDADILLGYMGTESFVGGSFKVSKDAAREAMAKLATSLDVSVDRCAWGIHDLVNESMSKAAAMHATDLGVDPRSLPMVAFGGAGPVHAYGIARKLGIKRVICPTGAGVTSAIGLLIAPVAVDLSASHPMGVDAWDMDAMNTLLDDLSAQGAEVVSAAGVGKDTITNRYTVDMRHVGQGHEITVVLPDRKLPKEEFLKQLLDNFFKLYKELFGRTVAASVEVITWRLRASGEKDQVTRPHETQVADAKKGSREVYFQELGKYTETSVYDHYKLPVGHEIKGPAIVEQRESTAVVGPSGVFHVDARGNLVINIL</sequence>
<dbReference type="InterPro" id="IPR002821">
    <property type="entry name" value="Hydantoinase_A"/>
</dbReference>
<dbReference type="InterPro" id="IPR045079">
    <property type="entry name" value="Oxoprolinase-like"/>
</dbReference>
<feature type="domain" description="Hydantoinase A/oxoprolinase" evidence="1">
    <location>
        <begin position="202"/>
        <end position="495"/>
    </location>
</feature>
<reference evidence="4" key="1">
    <citation type="journal article" date="2023" name="Phytobiomes J">
        <title>Deciphering the key players within the bacterial microbiota associated with aerial crown gall tumors on rhododendron: Insights into the gallobiome.</title>
        <authorList>
            <person name="Kuzmanovic N."/>
            <person name="Nesme J."/>
            <person name="Wolf J."/>
            <person name="Neumann-Schaal M."/>
            <person name="Petersen J."/>
            <person name="Fernandez-Gnecco G."/>
            <person name="Sproeer C."/>
            <person name="Bunk B."/>
            <person name="Overmann J."/>
            <person name="Sorensen S.J."/>
            <person name="Idczak E."/>
            <person name="Smalla K."/>
        </authorList>
    </citation>
    <scope>NUCLEOTIDE SEQUENCE</scope>
    <source>
        <strain evidence="4">Rho-11.1</strain>
    </source>
</reference>
<dbReference type="PANTHER" id="PTHR11365">
    <property type="entry name" value="5-OXOPROLINASE RELATED"/>
    <property type="match status" value="1"/>
</dbReference>
<evidence type="ECO:0000313" key="4">
    <source>
        <dbReference type="EMBL" id="MDX8304996.1"/>
    </source>
</evidence>
<dbReference type="EMBL" id="JAVRAF010000012">
    <property type="protein sequence ID" value="MDX8304996.1"/>
    <property type="molecule type" value="Genomic_DNA"/>
</dbReference>
<evidence type="ECO:0000259" key="3">
    <source>
        <dbReference type="Pfam" id="PF19278"/>
    </source>
</evidence>
<dbReference type="RefSeq" id="WP_320203450.1">
    <property type="nucleotide sequence ID" value="NZ_CP192782.1"/>
</dbReference>
<feature type="domain" description="Acetophenone carboxylase-like C-terminal" evidence="3">
    <location>
        <begin position="512"/>
        <end position="672"/>
    </location>
</feature>
<dbReference type="SUPFAM" id="SSF53067">
    <property type="entry name" value="Actin-like ATPase domain"/>
    <property type="match status" value="1"/>
</dbReference>
<proteinExistence type="predicted"/>
<dbReference type="InterPro" id="IPR049517">
    <property type="entry name" value="ACX-like_C"/>
</dbReference>
<accession>A0AAW9FIQ0</accession>
<dbReference type="AlphaFoldDB" id="A0AAW9FIQ0"/>
<dbReference type="Pfam" id="PF01968">
    <property type="entry name" value="Hydantoinase_A"/>
    <property type="match status" value="1"/>
</dbReference>
<dbReference type="InterPro" id="IPR043129">
    <property type="entry name" value="ATPase_NBD"/>
</dbReference>
<dbReference type="InterPro" id="IPR008040">
    <property type="entry name" value="Hydant_A_N"/>
</dbReference>
<comment type="caution">
    <text evidence="4">The sequence shown here is derived from an EMBL/GenBank/DDBJ whole genome shotgun (WGS) entry which is preliminary data.</text>
</comment>